<evidence type="ECO:0000313" key="3">
    <source>
        <dbReference type="EMBL" id="WOC31293.1"/>
    </source>
</evidence>
<dbReference type="GO" id="GO:0006508">
    <property type="term" value="P:proteolysis"/>
    <property type="evidence" value="ECO:0007669"/>
    <property type="project" value="InterPro"/>
</dbReference>
<evidence type="ECO:0000256" key="1">
    <source>
        <dbReference type="SAM" id="MobiDB-lite"/>
    </source>
</evidence>
<dbReference type="CDD" id="cd14852">
    <property type="entry name" value="LD-carboxypeptidase"/>
    <property type="match status" value="1"/>
</dbReference>
<gene>
    <name evidence="3" type="ORF">PXC00_08645</name>
</gene>
<dbReference type="PANTHER" id="PTHR34385">
    <property type="entry name" value="D-ALANYL-D-ALANINE CARBOXYPEPTIDASE"/>
    <property type="match status" value="1"/>
</dbReference>
<sequence>MMRFQDRRRKRETEEEERTRKYRKKTSRMSWGVCLMGLALLFFYQSNAPSTAAKKTISTVSSAVSSTSAGSSSSVAKSEKADAAALLKAKLAADWRLILVSQQSPLPKDFTVVLTKRSDGFRVDARIEPELQQMISAAAKDGVTLKICSAYRSVSQQEGLYHPERYASGSPVSVQPAGDSEHHTGLALDFITSNYHTLDSGFAKTAAYTWLLKNSWKYGFVLRYPQNKEQTTGVIFEPWHYRYVGKTYAKEMTEKHLCLEEYRQALGI</sequence>
<feature type="compositionally biased region" description="Basic residues" evidence="1">
    <location>
        <begin position="1"/>
        <end position="10"/>
    </location>
</feature>
<dbReference type="Proteomes" id="UP001300604">
    <property type="component" value="Chromosome"/>
</dbReference>
<dbReference type="InterPro" id="IPR003709">
    <property type="entry name" value="VanY-like_core_dom"/>
</dbReference>
<feature type="region of interest" description="Disordered" evidence="1">
    <location>
        <begin position="1"/>
        <end position="23"/>
    </location>
</feature>
<dbReference type="InterPro" id="IPR058193">
    <property type="entry name" value="VanY/YodJ_core_dom"/>
</dbReference>
<name>A0AA97H2M6_9FIRM</name>
<reference evidence="4" key="2">
    <citation type="submission" date="2024-06" db="EMBL/GenBank/DDBJ databases">
        <title>Caproicibacterium argilliputei sp. nov, a novel caproic acid producing anaerobic bacterium isolated from pit mud.</title>
        <authorList>
            <person name="Zeng C."/>
        </authorList>
    </citation>
    <scope>NUCLEOTIDE SEQUENCE [LARGE SCALE GENOMIC DNA]</scope>
    <source>
        <strain evidence="4">ZCY20-5</strain>
    </source>
</reference>
<keyword evidence="4" id="KW-1185">Reference proteome</keyword>
<evidence type="ECO:0000259" key="2">
    <source>
        <dbReference type="Pfam" id="PF02557"/>
    </source>
</evidence>
<proteinExistence type="predicted"/>
<evidence type="ECO:0000313" key="4">
    <source>
        <dbReference type="Proteomes" id="UP001300604"/>
    </source>
</evidence>
<reference evidence="3 4" key="1">
    <citation type="submission" date="2024-06" db="EMBL/GenBank/DDBJ databases">
        <title>Caproicibacterium argilliputei sp. nov, a novel caproic acid producing anaerobic bacterium isolated from pit mud.</title>
        <authorList>
            <person name="Xia S."/>
        </authorList>
    </citation>
    <scope>NUCLEOTIDE SEQUENCE [LARGE SCALE GENOMIC DNA]</scope>
    <source>
        <strain evidence="3 4">ZCY20-5</strain>
    </source>
</reference>
<dbReference type="GO" id="GO:0008233">
    <property type="term" value="F:peptidase activity"/>
    <property type="evidence" value="ECO:0007669"/>
    <property type="project" value="InterPro"/>
</dbReference>
<dbReference type="InterPro" id="IPR052179">
    <property type="entry name" value="DD-CPase-like"/>
</dbReference>
<accession>A0AA97H2M6</accession>
<reference evidence="4" key="3">
    <citation type="submission" date="2024-06" db="EMBL/GenBank/DDBJ databases">
        <authorList>
            <person name="Zeng C."/>
        </authorList>
    </citation>
    <scope>NUCLEOTIDE SEQUENCE [LARGE SCALE GENOMIC DNA]</scope>
    <source>
        <strain evidence="4">ZCY20-5</strain>
    </source>
</reference>
<organism evidence="3 4">
    <name type="scientific">Caproicibacterium argilliputei</name>
    <dbReference type="NCBI Taxonomy" id="3030016"/>
    <lineage>
        <taxon>Bacteria</taxon>
        <taxon>Bacillati</taxon>
        <taxon>Bacillota</taxon>
        <taxon>Clostridia</taxon>
        <taxon>Eubacteriales</taxon>
        <taxon>Oscillospiraceae</taxon>
        <taxon>Caproicibacterium</taxon>
    </lineage>
</organism>
<dbReference type="KEGG" id="carl:PXC00_08645"/>
<dbReference type="AlphaFoldDB" id="A0AA97H2M6"/>
<dbReference type="PANTHER" id="PTHR34385:SF1">
    <property type="entry name" value="PEPTIDOGLYCAN L-ALANYL-D-GLUTAMATE ENDOPEPTIDASE CWLK"/>
    <property type="match status" value="1"/>
</dbReference>
<protein>
    <submittedName>
        <fullName evidence="3">M15 family metallopeptidase</fullName>
    </submittedName>
</protein>
<dbReference type="RefSeq" id="WP_275843900.1">
    <property type="nucleotide sequence ID" value="NZ_CP135996.1"/>
</dbReference>
<dbReference type="SUPFAM" id="SSF55166">
    <property type="entry name" value="Hedgehog/DD-peptidase"/>
    <property type="match status" value="1"/>
</dbReference>
<dbReference type="InterPro" id="IPR009045">
    <property type="entry name" value="Zn_M74/Hedgehog-like"/>
</dbReference>
<dbReference type="Pfam" id="PF02557">
    <property type="entry name" value="VanY"/>
    <property type="match status" value="1"/>
</dbReference>
<dbReference type="EMBL" id="CP135996">
    <property type="protein sequence ID" value="WOC31293.1"/>
    <property type="molecule type" value="Genomic_DNA"/>
</dbReference>
<feature type="domain" description="D-alanyl-D-alanine carboxypeptidase-like core" evidence="2">
    <location>
        <begin position="122"/>
        <end position="246"/>
    </location>
</feature>
<dbReference type="Gene3D" id="3.30.1380.10">
    <property type="match status" value="1"/>
</dbReference>